<evidence type="ECO:0000313" key="2">
    <source>
        <dbReference type="EMBL" id="MFC4296199.1"/>
    </source>
</evidence>
<sequence length="187" mass="20605">MLDDGTMARPNVQMKMLGHERRAFARDQVAISARLELPSGGRTVLIVDLTDRGARLQLDRPPPAGAPAVLKWESRVCYATVIWSEEQACGLQFEQILPKAVVAEVTPQEAPRIKPVAALDKIRIGARRGDGRSRVPVLGALEPGSYAWSVVLRRPGGSTTQRLSAAEEMFFYGAPNAHLVSYEQRFR</sequence>
<dbReference type="RefSeq" id="WP_379539696.1">
    <property type="nucleotide sequence ID" value="NZ_JBHSDR010000008.1"/>
</dbReference>
<name>A0ABV8RSB6_9SPHN</name>
<accession>A0ABV8RSB6</accession>
<protein>
    <submittedName>
        <fullName evidence="2">PilZ domain-containing protein</fullName>
    </submittedName>
</protein>
<dbReference type="EMBL" id="JBHSDR010000008">
    <property type="protein sequence ID" value="MFC4296199.1"/>
    <property type="molecule type" value="Genomic_DNA"/>
</dbReference>
<dbReference type="Proteomes" id="UP001595828">
    <property type="component" value="Unassembled WGS sequence"/>
</dbReference>
<keyword evidence="3" id="KW-1185">Reference proteome</keyword>
<proteinExistence type="predicted"/>
<dbReference type="SUPFAM" id="SSF141371">
    <property type="entry name" value="PilZ domain-like"/>
    <property type="match status" value="1"/>
</dbReference>
<gene>
    <name evidence="2" type="ORF">ACFO0A_14165</name>
</gene>
<dbReference type="InterPro" id="IPR009875">
    <property type="entry name" value="PilZ_domain"/>
</dbReference>
<feature type="domain" description="PilZ" evidence="1">
    <location>
        <begin position="20"/>
        <end position="96"/>
    </location>
</feature>
<dbReference type="Pfam" id="PF07238">
    <property type="entry name" value="PilZ"/>
    <property type="match status" value="1"/>
</dbReference>
<reference evidence="3" key="1">
    <citation type="journal article" date="2019" name="Int. J. Syst. Evol. Microbiol.">
        <title>The Global Catalogue of Microorganisms (GCM) 10K type strain sequencing project: providing services to taxonomists for standard genome sequencing and annotation.</title>
        <authorList>
            <consortium name="The Broad Institute Genomics Platform"/>
            <consortium name="The Broad Institute Genome Sequencing Center for Infectious Disease"/>
            <person name="Wu L."/>
            <person name="Ma J."/>
        </authorList>
    </citation>
    <scope>NUCLEOTIDE SEQUENCE [LARGE SCALE GENOMIC DNA]</scope>
    <source>
        <strain evidence="3">CGMCC 1.12989</strain>
    </source>
</reference>
<organism evidence="2 3">
    <name type="scientific">Novosphingobium tardum</name>
    <dbReference type="NCBI Taxonomy" id="1538021"/>
    <lineage>
        <taxon>Bacteria</taxon>
        <taxon>Pseudomonadati</taxon>
        <taxon>Pseudomonadota</taxon>
        <taxon>Alphaproteobacteria</taxon>
        <taxon>Sphingomonadales</taxon>
        <taxon>Sphingomonadaceae</taxon>
        <taxon>Novosphingobium</taxon>
    </lineage>
</organism>
<evidence type="ECO:0000259" key="1">
    <source>
        <dbReference type="Pfam" id="PF07238"/>
    </source>
</evidence>
<comment type="caution">
    <text evidence="2">The sequence shown here is derived from an EMBL/GenBank/DDBJ whole genome shotgun (WGS) entry which is preliminary data.</text>
</comment>
<evidence type="ECO:0000313" key="3">
    <source>
        <dbReference type="Proteomes" id="UP001595828"/>
    </source>
</evidence>